<dbReference type="EMBL" id="AKFT01000159">
    <property type="protein sequence ID" value="EJF41374.1"/>
    <property type="molecule type" value="Genomic_DNA"/>
</dbReference>
<feature type="region of interest" description="Disordered" evidence="1">
    <location>
        <begin position="1"/>
        <end position="108"/>
    </location>
</feature>
<keyword evidence="3" id="KW-1185">Reference proteome</keyword>
<proteinExistence type="predicted"/>
<evidence type="ECO:0000313" key="2">
    <source>
        <dbReference type="EMBL" id="EJF41374.1"/>
    </source>
</evidence>
<dbReference type="OrthoDB" id="3261175at2"/>
<gene>
    <name evidence="2" type="ORF">HMPREF1318_1284</name>
</gene>
<dbReference type="AlphaFoldDB" id="J0N3K8"/>
<organism evidence="2 3">
    <name type="scientific">Actinomyces massiliensis F0489</name>
    <dbReference type="NCBI Taxonomy" id="1125718"/>
    <lineage>
        <taxon>Bacteria</taxon>
        <taxon>Bacillati</taxon>
        <taxon>Actinomycetota</taxon>
        <taxon>Actinomycetes</taxon>
        <taxon>Actinomycetales</taxon>
        <taxon>Actinomycetaceae</taxon>
        <taxon>Actinomyces</taxon>
    </lineage>
</organism>
<sequence>MGAKQPKNLAAGTKPKKQPGVCLDHAPPTPTPRRTPRPQGRPDNGAMWRAQQGSGYGGSGRRKAQPEPKPDIDPRDGRDHKGQYAEGNGGSHAYEPSEWQGTEQYRKNMEELGHPLQEIVNEKRAARINGTGRPRFYDRFILTEDGTWEGLEVKSGGGHYETDQRAFDAQVSPDNPAYVTLSDGRTIKITQVHVEYVDKQQFPEYPQ</sequence>
<feature type="compositionally biased region" description="Basic and acidic residues" evidence="1">
    <location>
        <begin position="64"/>
        <end position="83"/>
    </location>
</feature>
<name>J0N3K8_9ACTO</name>
<protein>
    <submittedName>
        <fullName evidence="2">Uncharacterized protein</fullName>
    </submittedName>
</protein>
<dbReference type="Proteomes" id="UP000002941">
    <property type="component" value="Unassembled WGS sequence"/>
</dbReference>
<accession>J0N3K8</accession>
<comment type="caution">
    <text evidence="2">The sequence shown here is derived from an EMBL/GenBank/DDBJ whole genome shotgun (WGS) entry which is preliminary data.</text>
</comment>
<evidence type="ECO:0000256" key="1">
    <source>
        <dbReference type="SAM" id="MobiDB-lite"/>
    </source>
</evidence>
<dbReference type="PATRIC" id="fig|1125718.3.peg.1933"/>
<dbReference type="RefSeq" id="WP_008732324.1">
    <property type="nucleotide sequence ID" value="NZ_AKFT01000159.1"/>
</dbReference>
<evidence type="ECO:0000313" key="3">
    <source>
        <dbReference type="Proteomes" id="UP000002941"/>
    </source>
</evidence>
<reference evidence="2 3" key="1">
    <citation type="submission" date="2012-05" db="EMBL/GenBank/DDBJ databases">
        <authorList>
            <person name="Harkins D.M."/>
            <person name="Madupu R."/>
            <person name="Durkin A.S."/>
            <person name="Torralba M."/>
            <person name="Methe B."/>
            <person name="Sutton G.G."/>
            <person name="Nelson K.E."/>
        </authorList>
    </citation>
    <scope>NUCLEOTIDE SEQUENCE [LARGE SCALE GENOMIC DNA]</scope>
    <source>
        <strain evidence="2 3">F0489</strain>
    </source>
</reference>